<accession>H6CAY8</accession>
<keyword evidence="4" id="KW-0805">Transcription regulation</keyword>
<dbReference type="OMA" id="WATAVEH"/>
<name>H6CAY8_EXODN</name>
<dbReference type="AlphaFoldDB" id="H6CAY8"/>
<proteinExistence type="predicted"/>
<evidence type="ECO:0000256" key="7">
    <source>
        <dbReference type="ARBA" id="ARBA00023242"/>
    </source>
</evidence>
<protein>
    <recommendedName>
        <fullName evidence="9">Xylanolytic transcriptional activator regulatory domain-containing protein</fullName>
    </recommendedName>
</protein>
<feature type="domain" description="Xylanolytic transcriptional activator regulatory" evidence="9">
    <location>
        <begin position="97"/>
        <end position="276"/>
    </location>
</feature>
<evidence type="ECO:0000313" key="11">
    <source>
        <dbReference type="Proteomes" id="UP000007304"/>
    </source>
</evidence>
<evidence type="ECO:0000256" key="2">
    <source>
        <dbReference type="ARBA" id="ARBA00022723"/>
    </source>
</evidence>
<organism evidence="10 11">
    <name type="scientific">Exophiala dermatitidis (strain ATCC 34100 / CBS 525.76 / NIH/UT8656)</name>
    <name type="common">Black yeast</name>
    <name type="synonym">Wangiella dermatitidis</name>
    <dbReference type="NCBI Taxonomy" id="858893"/>
    <lineage>
        <taxon>Eukaryota</taxon>
        <taxon>Fungi</taxon>
        <taxon>Dikarya</taxon>
        <taxon>Ascomycota</taxon>
        <taxon>Pezizomycotina</taxon>
        <taxon>Eurotiomycetes</taxon>
        <taxon>Chaetothyriomycetidae</taxon>
        <taxon>Chaetothyriales</taxon>
        <taxon>Herpotrichiellaceae</taxon>
        <taxon>Exophiala</taxon>
    </lineage>
</organism>
<evidence type="ECO:0000256" key="1">
    <source>
        <dbReference type="ARBA" id="ARBA00004123"/>
    </source>
</evidence>
<dbReference type="InterPro" id="IPR007219">
    <property type="entry name" value="XnlR_reg_dom"/>
</dbReference>
<dbReference type="InterPro" id="IPR052202">
    <property type="entry name" value="Yeast_MetPath_Reg"/>
</dbReference>
<keyword evidence="3" id="KW-0862">Zinc</keyword>
<dbReference type="Pfam" id="PF04082">
    <property type="entry name" value="Fungal_trans"/>
    <property type="match status" value="1"/>
</dbReference>
<dbReference type="PANTHER" id="PTHR47782">
    <property type="entry name" value="ZN(II)2CYS6 TRANSCRIPTION FACTOR (EUROFUNG)-RELATED"/>
    <property type="match status" value="1"/>
</dbReference>
<dbReference type="GO" id="GO:0045944">
    <property type="term" value="P:positive regulation of transcription by RNA polymerase II"/>
    <property type="evidence" value="ECO:0007669"/>
    <property type="project" value="TreeGrafter"/>
</dbReference>
<keyword evidence="11" id="KW-1185">Reference proteome</keyword>
<reference evidence="10" key="1">
    <citation type="submission" date="2011-07" db="EMBL/GenBank/DDBJ databases">
        <title>The Genome Sequence of Exophiala (Wangiella) dermatitidis NIH/UT8656.</title>
        <authorList>
            <consortium name="The Broad Institute Genome Sequencing Platform"/>
            <person name="Cuomo C."/>
            <person name="Wang Z."/>
            <person name="Hunicke-Smith S."/>
            <person name="Szanislo P.J."/>
            <person name="Earl A."/>
            <person name="Young S.K."/>
            <person name="Zeng Q."/>
            <person name="Gargeya S."/>
            <person name="Fitzgerald M."/>
            <person name="Haas B."/>
            <person name="Abouelleil A."/>
            <person name="Alvarado L."/>
            <person name="Arachchi H.M."/>
            <person name="Berlin A."/>
            <person name="Brown A."/>
            <person name="Chapman S.B."/>
            <person name="Chen Z."/>
            <person name="Dunbar C."/>
            <person name="Freedman E."/>
            <person name="Gearin G."/>
            <person name="Gellesch M."/>
            <person name="Goldberg J."/>
            <person name="Griggs A."/>
            <person name="Gujja S."/>
            <person name="Heiman D."/>
            <person name="Howarth C."/>
            <person name="Larson L."/>
            <person name="Lui A."/>
            <person name="MacDonald P.J.P."/>
            <person name="Montmayeur A."/>
            <person name="Murphy C."/>
            <person name="Neiman D."/>
            <person name="Pearson M."/>
            <person name="Priest M."/>
            <person name="Roberts A."/>
            <person name="Saif S."/>
            <person name="Shea T."/>
            <person name="Shenoy N."/>
            <person name="Sisk P."/>
            <person name="Stolte C."/>
            <person name="Sykes S."/>
            <person name="Wortman J."/>
            <person name="Nusbaum C."/>
            <person name="Birren B."/>
        </authorList>
    </citation>
    <scope>NUCLEOTIDE SEQUENCE</scope>
    <source>
        <strain evidence="10">NIH/UT8656</strain>
    </source>
</reference>
<dbReference type="GO" id="GO:0006351">
    <property type="term" value="P:DNA-templated transcription"/>
    <property type="evidence" value="ECO:0007669"/>
    <property type="project" value="InterPro"/>
</dbReference>
<dbReference type="PANTHER" id="PTHR47782:SF2">
    <property type="entry name" value="TRANSCRIPTION FACTOR, PUTATIVE (AFU_ORTHOLOGUE AFUA_4G12570)-RELATED"/>
    <property type="match status" value="1"/>
</dbReference>
<dbReference type="HOGENOM" id="CLU_013962_1_0_1"/>
<keyword evidence="2" id="KW-0479">Metal-binding</keyword>
<gene>
    <name evidence="10" type="ORF">HMPREF1120_08878</name>
</gene>
<keyword evidence="5" id="KW-0238">DNA-binding</keyword>
<evidence type="ECO:0000256" key="6">
    <source>
        <dbReference type="ARBA" id="ARBA00023163"/>
    </source>
</evidence>
<dbReference type="GO" id="GO:0000981">
    <property type="term" value="F:DNA-binding transcription factor activity, RNA polymerase II-specific"/>
    <property type="evidence" value="ECO:0007669"/>
    <property type="project" value="TreeGrafter"/>
</dbReference>
<dbReference type="GO" id="GO:0005634">
    <property type="term" value="C:nucleus"/>
    <property type="evidence" value="ECO:0007669"/>
    <property type="project" value="UniProtKB-SubCell"/>
</dbReference>
<keyword evidence="6" id="KW-0804">Transcription</keyword>
<evidence type="ECO:0000313" key="10">
    <source>
        <dbReference type="EMBL" id="EHY60935.1"/>
    </source>
</evidence>
<dbReference type="GO" id="GO:0008270">
    <property type="term" value="F:zinc ion binding"/>
    <property type="evidence" value="ECO:0007669"/>
    <property type="project" value="InterPro"/>
</dbReference>
<sequence length="514" mass="58273">MDLAALRNQSSNIASNVTAATDQLATDLAKVTVEPRGYSHKQDSLDPLTSNYFLSDSPLPKLNLEPWDGNKSEGGQPQSAPPKAISSIPRHVVDAMLKHYCETYHPQYPSIGEADLYRARDEVYQNPQVGEFDIFVIAITVAISSNTLMHVDEKRAATTTSGLWATAVSHLNEIGMTSSWDRLQALQLLTHYGFLNPQDVNVSHCAAAATRLAFHLGLHREVPPLTQTKVDTSILNTRRRMFWNAYAIDAATRTVRRQPFKWSRPEITAKFPDSESLATQTHCAHVWSLREIECDITLGLEYPMLDLEFPDVAPSPEHWYVRTHTRLEQWYQSVRRNATLTAKIEFHKLLFQIQVLWLNRPSPRYPVPIHEMQRKAGIAAMALIREVSMFDRPGKMFMLWHAAHCVIEAGTYLLSSVLVGIESHPDDRIHVFGEDVAVVLRHIKTIPSLVWKIARRWPRIKQHASALEAICNSTMDILQRWSDGQDGWQSKVSMAQEELGQLTLSRSTYIQEEA</sequence>
<dbReference type="GO" id="GO:0043565">
    <property type="term" value="F:sequence-specific DNA binding"/>
    <property type="evidence" value="ECO:0007669"/>
    <property type="project" value="TreeGrafter"/>
</dbReference>
<keyword evidence="7" id="KW-0539">Nucleus</keyword>
<evidence type="ECO:0000256" key="5">
    <source>
        <dbReference type="ARBA" id="ARBA00023125"/>
    </source>
</evidence>
<dbReference type="CDD" id="cd12148">
    <property type="entry name" value="fungal_TF_MHR"/>
    <property type="match status" value="1"/>
</dbReference>
<evidence type="ECO:0000259" key="9">
    <source>
        <dbReference type="Pfam" id="PF04082"/>
    </source>
</evidence>
<evidence type="ECO:0000256" key="3">
    <source>
        <dbReference type="ARBA" id="ARBA00022833"/>
    </source>
</evidence>
<dbReference type="Proteomes" id="UP000007304">
    <property type="component" value="Unassembled WGS sequence"/>
</dbReference>
<dbReference type="EMBL" id="JH226137">
    <property type="protein sequence ID" value="EHY60935.1"/>
    <property type="molecule type" value="Genomic_DNA"/>
</dbReference>
<dbReference type="OrthoDB" id="408373at2759"/>
<dbReference type="VEuPathDB" id="FungiDB:HMPREF1120_08878"/>
<evidence type="ECO:0000256" key="4">
    <source>
        <dbReference type="ARBA" id="ARBA00023015"/>
    </source>
</evidence>
<dbReference type="InParanoid" id="H6CAY8"/>
<dbReference type="RefSeq" id="XP_009161396.1">
    <property type="nucleotide sequence ID" value="XM_009163148.1"/>
</dbReference>
<dbReference type="GeneID" id="20313517"/>
<comment type="subcellular location">
    <subcellularLocation>
        <location evidence="1">Nucleus</location>
    </subcellularLocation>
</comment>
<feature type="region of interest" description="Disordered" evidence="8">
    <location>
        <begin position="64"/>
        <end position="85"/>
    </location>
</feature>
<evidence type="ECO:0000256" key="8">
    <source>
        <dbReference type="SAM" id="MobiDB-lite"/>
    </source>
</evidence>
<dbReference type="STRING" id="858893.H6CAY8"/>